<dbReference type="EMBL" id="BFEA01000110">
    <property type="protein sequence ID" value="GBG69152.1"/>
    <property type="molecule type" value="Genomic_DNA"/>
</dbReference>
<keyword evidence="3" id="KW-1185">Reference proteome</keyword>
<evidence type="ECO:0000313" key="3">
    <source>
        <dbReference type="Proteomes" id="UP000265515"/>
    </source>
</evidence>
<evidence type="ECO:0000313" key="2">
    <source>
        <dbReference type="EMBL" id="GBG69152.1"/>
    </source>
</evidence>
<evidence type="ECO:0000259" key="1">
    <source>
        <dbReference type="Pfam" id="PF13966"/>
    </source>
</evidence>
<organism evidence="2 3">
    <name type="scientific">Chara braunii</name>
    <name type="common">Braun's stonewort</name>
    <dbReference type="NCBI Taxonomy" id="69332"/>
    <lineage>
        <taxon>Eukaryota</taxon>
        <taxon>Viridiplantae</taxon>
        <taxon>Streptophyta</taxon>
        <taxon>Charophyceae</taxon>
        <taxon>Charales</taxon>
        <taxon>Characeae</taxon>
        <taxon>Chara</taxon>
    </lineage>
</organism>
<gene>
    <name evidence="2" type="ORF">CBR_g3852</name>
</gene>
<dbReference type="STRING" id="69332.A0A388KGH6"/>
<dbReference type="PANTHER" id="PTHR33116:SF86">
    <property type="entry name" value="REVERSE TRANSCRIPTASE DOMAIN-CONTAINING PROTEIN"/>
    <property type="match status" value="1"/>
</dbReference>
<reference evidence="2 3" key="1">
    <citation type="journal article" date="2018" name="Cell">
        <title>The Chara Genome: Secondary Complexity and Implications for Plant Terrestrialization.</title>
        <authorList>
            <person name="Nishiyama T."/>
            <person name="Sakayama H."/>
            <person name="Vries J.D."/>
            <person name="Buschmann H."/>
            <person name="Saint-Marcoux D."/>
            <person name="Ullrich K.K."/>
            <person name="Haas F.B."/>
            <person name="Vanderstraeten L."/>
            <person name="Becker D."/>
            <person name="Lang D."/>
            <person name="Vosolsobe S."/>
            <person name="Rombauts S."/>
            <person name="Wilhelmsson P.K.I."/>
            <person name="Janitza P."/>
            <person name="Kern R."/>
            <person name="Heyl A."/>
            <person name="Rumpler F."/>
            <person name="Villalobos L.I.A.C."/>
            <person name="Clay J.M."/>
            <person name="Skokan R."/>
            <person name="Toyoda A."/>
            <person name="Suzuki Y."/>
            <person name="Kagoshima H."/>
            <person name="Schijlen E."/>
            <person name="Tajeshwar N."/>
            <person name="Catarino B."/>
            <person name="Hetherington A.J."/>
            <person name="Saltykova A."/>
            <person name="Bonnot C."/>
            <person name="Breuninger H."/>
            <person name="Symeonidi A."/>
            <person name="Radhakrishnan G.V."/>
            <person name="Van Nieuwerburgh F."/>
            <person name="Deforce D."/>
            <person name="Chang C."/>
            <person name="Karol K.G."/>
            <person name="Hedrich R."/>
            <person name="Ulvskov P."/>
            <person name="Glockner G."/>
            <person name="Delwiche C.F."/>
            <person name="Petrasek J."/>
            <person name="Van de Peer Y."/>
            <person name="Friml J."/>
            <person name="Beilby M."/>
            <person name="Dolan L."/>
            <person name="Kohara Y."/>
            <person name="Sugano S."/>
            <person name="Fujiyama A."/>
            <person name="Delaux P.-M."/>
            <person name="Quint M."/>
            <person name="TheiBen G."/>
            <person name="Hagemann M."/>
            <person name="Harholt J."/>
            <person name="Dunand C."/>
            <person name="Zachgo S."/>
            <person name="Langdale J."/>
            <person name="Maumus F."/>
            <person name="Straeten D.V.D."/>
            <person name="Gould S.B."/>
            <person name="Rensing S.A."/>
        </authorList>
    </citation>
    <scope>NUCLEOTIDE SEQUENCE [LARGE SCALE GENOMIC DNA]</scope>
    <source>
        <strain evidence="2 3">S276</strain>
    </source>
</reference>
<dbReference type="InterPro" id="IPR026960">
    <property type="entry name" value="RVT-Znf"/>
</dbReference>
<protein>
    <recommendedName>
        <fullName evidence="1">Reverse transcriptase zinc-binding domain-containing protein</fullName>
    </recommendedName>
</protein>
<dbReference type="AlphaFoldDB" id="A0A388KGH6"/>
<dbReference type="Proteomes" id="UP000265515">
    <property type="component" value="Unassembled WGS sequence"/>
</dbReference>
<feature type="domain" description="Reverse transcriptase zinc-binding" evidence="1">
    <location>
        <begin position="499"/>
        <end position="578"/>
    </location>
</feature>
<accession>A0A388KGH6</accession>
<dbReference type="OrthoDB" id="1938625at2759"/>
<proteinExistence type="predicted"/>
<comment type="caution">
    <text evidence="2">The sequence shown here is derived from an EMBL/GenBank/DDBJ whole genome shotgun (WGS) entry which is preliminary data.</text>
</comment>
<dbReference type="Gramene" id="GBG69152">
    <property type="protein sequence ID" value="GBG69152"/>
    <property type="gene ID" value="CBR_g3852"/>
</dbReference>
<name>A0A388KGH6_CHABU</name>
<dbReference type="PANTHER" id="PTHR33116">
    <property type="entry name" value="REVERSE TRANSCRIPTASE ZINC-BINDING DOMAIN-CONTAINING PROTEIN-RELATED-RELATED"/>
    <property type="match status" value="1"/>
</dbReference>
<sequence length="708" mass="81398">MLTGAIADDLLLTMEATTESMQEAKSLLDSYVKLSEAQVNWGKSIYFLPADYETPEADWGMQRVPTETSERYLGLQVSLTNARPKQQSILRAKTRASIQKCRVAVGISLVGRALLLTSAVFAQLWHIAAVCLLNKPTAKLIASDAARYLWKPAAQEDQRVISKCVWHKVTARKSQGGLGIIDPYKQNLALLTKWLQKAVTQAECRTWQLVLEYLLQHDLSLARKEDVWATIFMDSFRRRQLQSHLAGACWTAWRVLIPPHMKQPTTRDEVLRQILFDNSEIRAPQGDRFAATAAPGAFSRRWTERSVTRIEDLWDEGEKCWRSVGDLKLKLRGLPHIAARRQQLISAIPKHWQELLAIEAPTEGEWYLHQVEGNSPSIVRIMDQLDDETWEAQEWSREDTYTQPPGLRLEGTIAIRTPVNLQSIRIHTCIKGGVTVHDLIADGTPLRRLRVDPQGCYWEPTAGSRLFLHQFSTKLGRTLFTEDARFPATVAYCLNRQQLLERQITEQELRMLWDQLPALPSQKLSGLLWLLSHAAVPTSVCLFERGMDIDTLCKRCDSKEEETLVHLFWACPASKRLWQWWERHWLQFVGDLLPWDVDWALFGKLPSTWFKHIGRGYVAQAIRSILIWTIWEDRNSILFKQQWSDDASLIARIKAWIRAMTRVDWNRKAAGGQSKRGRHWFLVTWARDNKLAAVTHTGKLVISPWLWA</sequence>
<dbReference type="Pfam" id="PF13966">
    <property type="entry name" value="zf-RVT"/>
    <property type="match status" value="1"/>
</dbReference>